<name>A0A6A6JRI0_WESOR</name>
<proteinExistence type="predicted"/>
<dbReference type="AlphaFoldDB" id="A0A6A6JRI0"/>
<protein>
    <submittedName>
        <fullName evidence="2">Uncharacterized protein</fullName>
    </submittedName>
</protein>
<feature type="region of interest" description="Disordered" evidence="1">
    <location>
        <begin position="100"/>
        <end position="137"/>
    </location>
</feature>
<reference evidence="2" key="1">
    <citation type="journal article" date="2020" name="Stud. Mycol.">
        <title>101 Dothideomycetes genomes: a test case for predicting lifestyles and emergence of pathogens.</title>
        <authorList>
            <person name="Haridas S."/>
            <person name="Albert R."/>
            <person name="Binder M."/>
            <person name="Bloem J."/>
            <person name="Labutti K."/>
            <person name="Salamov A."/>
            <person name="Andreopoulos B."/>
            <person name="Baker S."/>
            <person name="Barry K."/>
            <person name="Bills G."/>
            <person name="Bluhm B."/>
            <person name="Cannon C."/>
            <person name="Castanera R."/>
            <person name="Culley D."/>
            <person name="Daum C."/>
            <person name="Ezra D."/>
            <person name="Gonzalez J."/>
            <person name="Henrissat B."/>
            <person name="Kuo A."/>
            <person name="Liang C."/>
            <person name="Lipzen A."/>
            <person name="Lutzoni F."/>
            <person name="Magnuson J."/>
            <person name="Mondo S."/>
            <person name="Nolan M."/>
            <person name="Ohm R."/>
            <person name="Pangilinan J."/>
            <person name="Park H.-J."/>
            <person name="Ramirez L."/>
            <person name="Alfaro M."/>
            <person name="Sun H."/>
            <person name="Tritt A."/>
            <person name="Yoshinaga Y."/>
            <person name="Zwiers L.-H."/>
            <person name="Turgeon B."/>
            <person name="Goodwin S."/>
            <person name="Spatafora J."/>
            <person name="Crous P."/>
            <person name="Grigoriev I."/>
        </authorList>
    </citation>
    <scope>NUCLEOTIDE SEQUENCE</scope>
    <source>
        <strain evidence="2">CBS 379.55</strain>
    </source>
</reference>
<evidence type="ECO:0000313" key="2">
    <source>
        <dbReference type="EMBL" id="KAF2279172.1"/>
    </source>
</evidence>
<evidence type="ECO:0000313" key="3">
    <source>
        <dbReference type="Proteomes" id="UP000800097"/>
    </source>
</evidence>
<organism evidence="2 3">
    <name type="scientific">Westerdykella ornata</name>
    <dbReference type="NCBI Taxonomy" id="318751"/>
    <lineage>
        <taxon>Eukaryota</taxon>
        <taxon>Fungi</taxon>
        <taxon>Dikarya</taxon>
        <taxon>Ascomycota</taxon>
        <taxon>Pezizomycotina</taxon>
        <taxon>Dothideomycetes</taxon>
        <taxon>Pleosporomycetidae</taxon>
        <taxon>Pleosporales</taxon>
        <taxon>Sporormiaceae</taxon>
        <taxon>Westerdykella</taxon>
    </lineage>
</organism>
<dbReference type="EMBL" id="ML986486">
    <property type="protein sequence ID" value="KAF2279172.1"/>
    <property type="molecule type" value="Genomic_DNA"/>
</dbReference>
<dbReference type="RefSeq" id="XP_033656711.1">
    <property type="nucleotide sequence ID" value="XM_033797641.1"/>
</dbReference>
<gene>
    <name evidence="2" type="ORF">EI97DRAFT_430272</name>
</gene>
<dbReference type="Proteomes" id="UP000800097">
    <property type="component" value="Unassembled WGS sequence"/>
</dbReference>
<evidence type="ECO:0000256" key="1">
    <source>
        <dbReference type="SAM" id="MobiDB-lite"/>
    </source>
</evidence>
<accession>A0A6A6JRI0</accession>
<feature type="region of interest" description="Disordered" evidence="1">
    <location>
        <begin position="56"/>
        <end position="88"/>
    </location>
</feature>
<sequence length="314" mass="34559">MSNNSVAIILPFPTRIASWTSHQEEIAPRAPHSPFILLHATVRDICTLAPHLCSPACSRPGPRPPTPKLHSTPLHPAPVPPAARRGHHASKVVGADLDGAGTVAQGDMHHSPSKLRNTSDETPRAVPAHSHTETQRNPKHTLCLARWWIRAAGRSDSMWSYHSKPYAGDGERNVPSLLFPSRMPCSRRYVLRSILRFNALTDRMPSATNADTCTPVFPCIPPRVDSSSLSCVVNAVSRDSTSSIPQQQDSLQPIVVGIHSNVELMMNDRGEDKWEDEEDRGRAHDKAKHSAHLHPHPLHTLHIQHTPSSSVIIL</sequence>
<feature type="region of interest" description="Disordered" evidence="1">
    <location>
        <begin position="272"/>
        <end position="292"/>
    </location>
</feature>
<dbReference type="GeneID" id="54550816"/>
<keyword evidence="3" id="KW-1185">Reference proteome</keyword>